<dbReference type="InterPro" id="IPR053090">
    <property type="entry name" value="Centromere_KNL-2_homolog"/>
</dbReference>
<feature type="region of interest" description="Disordered" evidence="1">
    <location>
        <begin position="1"/>
        <end position="65"/>
    </location>
</feature>
<keyword evidence="4" id="KW-1185">Reference proteome</keyword>
<dbReference type="InParanoid" id="A0A804Q7Q5"/>
<dbReference type="PANTHER" id="PTHR35311">
    <property type="entry name" value="KINETOCHORE-ASSOCIATED PROTEIN KNL-2 HOMOLOG"/>
    <property type="match status" value="1"/>
</dbReference>
<feature type="region of interest" description="Disordered" evidence="1">
    <location>
        <begin position="488"/>
        <end position="511"/>
    </location>
</feature>
<feature type="region of interest" description="Disordered" evidence="1">
    <location>
        <begin position="80"/>
        <end position="114"/>
    </location>
</feature>
<dbReference type="EnsemblPlants" id="Zm00001eb310180_T003">
    <property type="protein sequence ID" value="Zm00001eb310180_P003"/>
    <property type="gene ID" value="Zm00001eb310180"/>
</dbReference>
<dbReference type="Gramene" id="Zm00001eb310180_T003">
    <property type="protein sequence ID" value="Zm00001eb310180_P003"/>
    <property type="gene ID" value="Zm00001eb310180"/>
</dbReference>
<sequence>PFLPRGAAVYSRSPECRPSLSRAPSAEPPRPRRRSRPRPSSPAEAPGPWRRSPLSPSPASRGEALRSSIGVWRGWRARRARSASLEPPTPRKRARKRAYYANRREASSSKGSRKVAGRVFRSSAIVRRHDHFRIMSEDGYLIRIGCLLNIPKTRNNGFSEEVCECFEFGFPIQWHRLVNPKMVPDNKHALSPSETTASAPSHSVGYYMEKFLSDSFSNSNRYSFTENDSYTSVVCTGSRNGLTTQTLSNLPDDNAGNITVSWGLYGLGMDMSEKPWTPPAEACNNRQESDQHESMQIDACKQELVNRSMSSVSVKQSISSISPNSKVDGNRIVPSKIMSVVNESYRSTVGCGQAEEDVGIQQEKKHSCSSEHGMVTLSINCTSSQLGAPGIPKFGKDSVNLWTTDALELSTEGMTPKIGADSTDRRLRSGKILGMPSGGLMNRGHKLKKIKQEASSKQMVNQGATCTVDLTSHENDFSAAEIVVEEKLESHSSCLKGRGGPAKGKRKRERW</sequence>
<gene>
    <name evidence="3" type="primary">LOC100278785</name>
</gene>
<keyword evidence="5" id="KW-1267">Proteomics identification</keyword>
<name>A0A804Q7Q5_MAIZE</name>
<dbReference type="OrthoDB" id="118550at2759"/>
<evidence type="ECO:0000259" key="2">
    <source>
        <dbReference type="Pfam" id="PF09133"/>
    </source>
</evidence>
<dbReference type="PANTHER" id="PTHR35311:SF1">
    <property type="entry name" value="PROTEIN EMBRYO DEFECTIVE 1674"/>
    <property type="match status" value="1"/>
</dbReference>
<evidence type="ECO:0007829" key="5">
    <source>
        <dbReference type="PeptideAtlas" id="A0A804Q7Q5"/>
    </source>
</evidence>
<feature type="domain" description="SANTA" evidence="2">
    <location>
        <begin position="114"/>
        <end position="176"/>
    </location>
</feature>
<feature type="compositionally biased region" description="Low complexity" evidence="1">
    <location>
        <begin position="41"/>
        <end position="61"/>
    </location>
</feature>
<evidence type="ECO:0000256" key="1">
    <source>
        <dbReference type="SAM" id="MobiDB-lite"/>
    </source>
</evidence>
<dbReference type="Pfam" id="PF09133">
    <property type="entry name" value="SANTA"/>
    <property type="match status" value="1"/>
</dbReference>
<reference evidence="3" key="3">
    <citation type="submission" date="2021-05" db="UniProtKB">
        <authorList>
            <consortium name="EnsemblPlants"/>
        </authorList>
    </citation>
    <scope>IDENTIFICATION</scope>
    <source>
        <strain evidence="3">cv. B73</strain>
    </source>
</reference>
<dbReference type="Proteomes" id="UP000007305">
    <property type="component" value="Chromosome 7"/>
</dbReference>
<evidence type="ECO:0000313" key="4">
    <source>
        <dbReference type="Proteomes" id="UP000007305"/>
    </source>
</evidence>
<protein>
    <recommendedName>
        <fullName evidence="2">SANTA domain-containing protein</fullName>
    </recommendedName>
</protein>
<reference evidence="3" key="2">
    <citation type="submission" date="2019-07" db="EMBL/GenBank/DDBJ databases">
        <authorList>
            <person name="Seetharam A."/>
            <person name="Woodhouse M."/>
            <person name="Cannon E."/>
        </authorList>
    </citation>
    <scope>NUCLEOTIDE SEQUENCE [LARGE SCALE GENOMIC DNA]</scope>
    <source>
        <strain evidence="3">cv. B73</strain>
    </source>
</reference>
<reference evidence="4" key="1">
    <citation type="submission" date="2015-12" db="EMBL/GenBank/DDBJ databases">
        <title>Update maize B73 reference genome by single molecule sequencing technologies.</title>
        <authorList>
            <consortium name="Maize Genome Sequencing Project"/>
            <person name="Ware D."/>
        </authorList>
    </citation>
    <scope>NUCLEOTIDE SEQUENCE [LARGE SCALE GENOMIC DNA]</scope>
    <source>
        <strain evidence="4">cv. B73</strain>
    </source>
</reference>
<dbReference type="InterPro" id="IPR015216">
    <property type="entry name" value="SANTA"/>
</dbReference>
<accession>A0A804Q7Q5</accession>
<proteinExistence type="evidence at protein level"/>
<organism evidence="3 4">
    <name type="scientific">Zea mays</name>
    <name type="common">Maize</name>
    <dbReference type="NCBI Taxonomy" id="4577"/>
    <lineage>
        <taxon>Eukaryota</taxon>
        <taxon>Viridiplantae</taxon>
        <taxon>Streptophyta</taxon>
        <taxon>Embryophyta</taxon>
        <taxon>Tracheophyta</taxon>
        <taxon>Spermatophyta</taxon>
        <taxon>Magnoliopsida</taxon>
        <taxon>Liliopsida</taxon>
        <taxon>Poales</taxon>
        <taxon>Poaceae</taxon>
        <taxon>PACMAD clade</taxon>
        <taxon>Panicoideae</taxon>
        <taxon>Andropogonodae</taxon>
        <taxon>Andropogoneae</taxon>
        <taxon>Tripsacinae</taxon>
        <taxon>Zea</taxon>
    </lineage>
</organism>
<dbReference type="AlphaFoldDB" id="A0A804Q7Q5"/>
<evidence type="ECO:0000313" key="3">
    <source>
        <dbReference type="EnsemblPlants" id="Zm00001eb310180_P003"/>
    </source>
</evidence>